<dbReference type="InterPro" id="IPR000073">
    <property type="entry name" value="AB_hydrolase_1"/>
</dbReference>
<dbReference type="AlphaFoldDB" id="A0A165E2K3"/>
<feature type="domain" description="AB hydrolase-1" evidence="1">
    <location>
        <begin position="52"/>
        <end position="213"/>
    </location>
</feature>
<dbReference type="OrthoDB" id="1743579at2759"/>
<gene>
    <name evidence="2" type="ORF">EXIGLDRAFT_622491</name>
</gene>
<dbReference type="Pfam" id="PF12697">
    <property type="entry name" value="Abhydrolase_6"/>
    <property type="match status" value="1"/>
</dbReference>
<evidence type="ECO:0000313" key="2">
    <source>
        <dbReference type="EMBL" id="KZV85928.1"/>
    </source>
</evidence>
<dbReference type="InterPro" id="IPR029058">
    <property type="entry name" value="AB_hydrolase_fold"/>
</dbReference>
<dbReference type="Gene3D" id="3.40.50.1820">
    <property type="entry name" value="alpha/beta hydrolase"/>
    <property type="match status" value="1"/>
</dbReference>
<reference evidence="2 3" key="1">
    <citation type="journal article" date="2016" name="Mol. Biol. Evol.">
        <title>Comparative Genomics of Early-Diverging Mushroom-Forming Fungi Provides Insights into the Origins of Lignocellulose Decay Capabilities.</title>
        <authorList>
            <person name="Nagy L.G."/>
            <person name="Riley R."/>
            <person name="Tritt A."/>
            <person name="Adam C."/>
            <person name="Daum C."/>
            <person name="Floudas D."/>
            <person name="Sun H."/>
            <person name="Yadav J.S."/>
            <person name="Pangilinan J."/>
            <person name="Larsson K.H."/>
            <person name="Matsuura K."/>
            <person name="Barry K."/>
            <person name="Labutti K."/>
            <person name="Kuo R."/>
            <person name="Ohm R.A."/>
            <person name="Bhattacharya S.S."/>
            <person name="Shirouzu T."/>
            <person name="Yoshinaga Y."/>
            <person name="Martin F.M."/>
            <person name="Grigoriev I.V."/>
            <person name="Hibbett D.S."/>
        </authorList>
    </citation>
    <scope>NUCLEOTIDE SEQUENCE [LARGE SCALE GENOMIC DNA]</scope>
    <source>
        <strain evidence="2 3">HHB12029</strain>
    </source>
</reference>
<proteinExistence type="predicted"/>
<evidence type="ECO:0000259" key="1">
    <source>
        <dbReference type="Pfam" id="PF12697"/>
    </source>
</evidence>
<sequence>MHFPVSAKNFNLSSGTLPPGPPNVPVSGSYGIQLRYCEPSMAVHSRKDTIQVLVHGITYNTEYWDASFQPNMYSYVRFAAAQGYATLNMARLGDGKSDRPDPIKVVQSPLEVAVLVNIIKAARAGHIPGVNRKFGTIVYAGHSYGSILLNGVVISEPKLVDAAIFTGYSHVTIDAKHLALDPARENDPPRFGQLPPAYLTTTNTSTRAATFYGASGTFDPAALDFDEAHKDTVTTAEVLTVQATITTAPKFKGDVLTINGDQDIFFCIELDCANIHSEGKFYPKARSVEAGMNNLEECEYATDASVQLCFLRRGTR</sequence>
<dbReference type="SUPFAM" id="SSF53474">
    <property type="entry name" value="alpha/beta-Hydrolases"/>
    <property type="match status" value="1"/>
</dbReference>
<dbReference type="Proteomes" id="UP000077266">
    <property type="component" value="Unassembled WGS sequence"/>
</dbReference>
<protein>
    <recommendedName>
        <fullName evidence="1">AB hydrolase-1 domain-containing protein</fullName>
    </recommendedName>
</protein>
<dbReference type="InParanoid" id="A0A165E2K3"/>
<accession>A0A165E2K3</accession>
<dbReference type="EMBL" id="KV426172">
    <property type="protein sequence ID" value="KZV85928.1"/>
    <property type="molecule type" value="Genomic_DNA"/>
</dbReference>
<name>A0A165E2K3_EXIGL</name>
<keyword evidence="3" id="KW-1185">Reference proteome</keyword>
<organism evidence="2 3">
    <name type="scientific">Exidia glandulosa HHB12029</name>
    <dbReference type="NCBI Taxonomy" id="1314781"/>
    <lineage>
        <taxon>Eukaryota</taxon>
        <taxon>Fungi</taxon>
        <taxon>Dikarya</taxon>
        <taxon>Basidiomycota</taxon>
        <taxon>Agaricomycotina</taxon>
        <taxon>Agaricomycetes</taxon>
        <taxon>Auriculariales</taxon>
        <taxon>Exidiaceae</taxon>
        <taxon>Exidia</taxon>
    </lineage>
</organism>
<evidence type="ECO:0000313" key="3">
    <source>
        <dbReference type="Proteomes" id="UP000077266"/>
    </source>
</evidence>